<sequence length="93" mass="10584">MLHAFILITALLLSRAQQPKRTEMLVHMLNYQFTGNSPPKYLYSNTHPLSQPQCQLACVGLQNKIKKYDSDVIEINSYHKTCACAYLIGQDVL</sequence>
<feature type="signal peptide" evidence="1">
    <location>
        <begin position="1"/>
        <end position="16"/>
    </location>
</feature>
<evidence type="ECO:0000313" key="3">
    <source>
        <dbReference type="Proteomes" id="UP000811609"/>
    </source>
</evidence>
<dbReference type="EMBL" id="CM031812">
    <property type="protein sequence ID" value="KAG6658837.1"/>
    <property type="molecule type" value="Genomic_DNA"/>
</dbReference>
<comment type="caution">
    <text evidence="2">The sequence shown here is derived from an EMBL/GenBank/DDBJ whole genome shotgun (WGS) entry which is preliminary data.</text>
</comment>
<name>A0A8T1QWC4_CARIL</name>
<keyword evidence="3" id="KW-1185">Reference proteome</keyword>
<dbReference type="AlphaFoldDB" id="A0A8T1QWC4"/>
<evidence type="ECO:0000313" key="2">
    <source>
        <dbReference type="EMBL" id="KAG6658837.1"/>
    </source>
</evidence>
<protein>
    <submittedName>
        <fullName evidence="2">Uncharacterized protein</fullName>
    </submittedName>
</protein>
<evidence type="ECO:0000256" key="1">
    <source>
        <dbReference type="SAM" id="SignalP"/>
    </source>
</evidence>
<organism evidence="2 3">
    <name type="scientific">Carya illinoinensis</name>
    <name type="common">Pecan</name>
    <dbReference type="NCBI Taxonomy" id="32201"/>
    <lineage>
        <taxon>Eukaryota</taxon>
        <taxon>Viridiplantae</taxon>
        <taxon>Streptophyta</taxon>
        <taxon>Embryophyta</taxon>
        <taxon>Tracheophyta</taxon>
        <taxon>Spermatophyta</taxon>
        <taxon>Magnoliopsida</taxon>
        <taxon>eudicotyledons</taxon>
        <taxon>Gunneridae</taxon>
        <taxon>Pentapetalae</taxon>
        <taxon>rosids</taxon>
        <taxon>fabids</taxon>
        <taxon>Fagales</taxon>
        <taxon>Juglandaceae</taxon>
        <taxon>Carya</taxon>
    </lineage>
</organism>
<gene>
    <name evidence="2" type="ORF">CIPAW_04G189700</name>
</gene>
<accession>A0A8T1QWC4</accession>
<keyword evidence="1" id="KW-0732">Signal</keyword>
<reference evidence="2" key="1">
    <citation type="submission" date="2020-12" db="EMBL/GenBank/DDBJ databases">
        <title>WGS assembly of Carya illinoinensis cv. Pawnee.</title>
        <authorList>
            <person name="Platts A."/>
            <person name="Shu S."/>
            <person name="Wright S."/>
            <person name="Barry K."/>
            <person name="Edger P."/>
            <person name="Pires J.C."/>
            <person name="Schmutz J."/>
        </authorList>
    </citation>
    <scope>NUCLEOTIDE SEQUENCE</scope>
    <source>
        <tissue evidence="2">Leaf</tissue>
    </source>
</reference>
<proteinExistence type="predicted"/>
<dbReference type="Proteomes" id="UP000811609">
    <property type="component" value="Chromosome 4"/>
</dbReference>
<feature type="chain" id="PRO_5035835690" evidence="1">
    <location>
        <begin position="17"/>
        <end position="93"/>
    </location>
</feature>